<dbReference type="EMBL" id="CP136897">
    <property type="protein sequence ID" value="WOL16707.1"/>
    <property type="molecule type" value="Genomic_DNA"/>
</dbReference>
<name>A0AAQ3KX40_9LILI</name>
<comment type="subunit">
    <text evidence="7">Homotetramers.</text>
</comment>
<dbReference type="Pfam" id="PF03061">
    <property type="entry name" value="4HBT"/>
    <property type="match status" value="1"/>
</dbReference>
<evidence type="ECO:0000256" key="3">
    <source>
        <dbReference type="ARBA" id="ARBA00023140"/>
    </source>
</evidence>
<accession>A0AAQ3KX40</accession>
<feature type="domain" description="Thioesterase" evidence="8">
    <location>
        <begin position="55"/>
        <end position="127"/>
    </location>
</feature>
<dbReference type="NCBIfam" id="TIGR00369">
    <property type="entry name" value="unchar_dom_1"/>
    <property type="match status" value="1"/>
</dbReference>
<evidence type="ECO:0000256" key="4">
    <source>
        <dbReference type="ARBA" id="ARBA00060572"/>
    </source>
</evidence>
<protein>
    <submittedName>
        <fullName evidence="9">1,4-dihydroxy-2-naphthoyl-CoA thioesterase 1-like isoform X2</fullName>
    </submittedName>
</protein>
<dbReference type="PANTHER" id="PTHR43240">
    <property type="entry name" value="1,4-DIHYDROXY-2-NAPHTHOYL-COA THIOESTERASE 1"/>
    <property type="match status" value="1"/>
</dbReference>
<comment type="pathway">
    <text evidence="4">Cofactor biosynthesis; phylloquinone biosynthesis.</text>
</comment>
<dbReference type="PANTHER" id="PTHR43240:SF24">
    <property type="entry name" value="OS05G0137700 PROTEIN"/>
    <property type="match status" value="1"/>
</dbReference>
<dbReference type="GO" id="GO:0042372">
    <property type="term" value="P:phylloquinone biosynthetic process"/>
    <property type="evidence" value="ECO:0007669"/>
    <property type="project" value="TreeGrafter"/>
</dbReference>
<evidence type="ECO:0000256" key="6">
    <source>
        <dbReference type="ARBA" id="ARBA00061187"/>
    </source>
</evidence>
<dbReference type="CDD" id="cd03443">
    <property type="entry name" value="PaaI_thioesterase"/>
    <property type="match status" value="1"/>
</dbReference>
<evidence type="ECO:0000256" key="5">
    <source>
        <dbReference type="ARBA" id="ARBA00060586"/>
    </source>
</evidence>
<keyword evidence="3" id="KW-0576">Peroxisome</keyword>
<evidence type="ECO:0000256" key="1">
    <source>
        <dbReference type="ARBA" id="ARBA00004275"/>
    </source>
</evidence>
<dbReference type="InterPro" id="IPR029069">
    <property type="entry name" value="HotDog_dom_sf"/>
</dbReference>
<comment type="similarity">
    <text evidence="6">Belongs to the 4-hydroxybenzoyl-CoA thioesterase family. DHNA-CoA hydrolase subfamily.</text>
</comment>
<sequence length="166" mass="17726">MAESPAAGSTSSSSPPPSTALIDRTLHALGFQFTLISPTKVTGRLKVTETCCQSFNVLSGGVSALMAETLASLGAYVASDFRRVAGVQLCTNHIKAAPLGEEVEVEAKPIQVGRTIQVWEVQTRKIDPSTSGSNILLSTSKVTLLCYRQAPHASNYEETIRKYAKL</sequence>
<organism evidence="9 10">
    <name type="scientific">Canna indica</name>
    <name type="common">Indian-shot</name>
    <dbReference type="NCBI Taxonomy" id="4628"/>
    <lineage>
        <taxon>Eukaryota</taxon>
        <taxon>Viridiplantae</taxon>
        <taxon>Streptophyta</taxon>
        <taxon>Embryophyta</taxon>
        <taxon>Tracheophyta</taxon>
        <taxon>Spermatophyta</taxon>
        <taxon>Magnoliopsida</taxon>
        <taxon>Liliopsida</taxon>
        <taxon>Zingiberales</taxon>
        <taxon>Cannaceae</taxon>
        <taxon>Canna</taxon>
    </lineage>
</organism>
<dbReference type="GO" id="GO:0005777">
    <property type="term" value="C:peroxisome"/>
    <property type="evidence" value="ECO:0007669"/>
    <property type="project" value="UniProtKB-SubCell"/>
</dbReference>
<dbReference type="InterPro" id="IPR003736">
    <property type="entry name" value="PAAI_dom"/>
</dbReference>
<evidence type="ECO:0000313" key="10">
    <source>
        <dbReference type="Proteomes" id="UP001327560"/>
    </source>
</evidence>
<gene>
    <name evidence="9" type="ORF">Cni_G25495</name>
</gene>
<dbReference type="Proteomes" id="UP001327560">
    <property type="component" value="Chromosome 8"/>
</dbReference>
<dbReference type="InterPro" id="IPR006683">
    <property type="entry name" value="Thioestr_dom"/>
</dbReference>
<dbReference type="SUPFAM" id="SSF54637">
    <property type="entry name" value="Thioesterase/thiol ester dehydrase-isomerase"/>
    <property type="match status" value="1"/>
</dbReference>
<dbReference type="FunFam" id="3.10.129.10:FF:000048">
    <property type="entry name" value="14-dihydroxy-2-naphthoyl-CoA thioesterase 1"/>
    <property type="match status" value="1"/>
</dbReference>
<evidence type="ECO:0000256" key="2">
    <source>
        <dbReference type="ARBA" id="ARBA00022801"/>
    </source>
</evidence>
<keyword evidence="10" id="KW-1185">Reference proteome</keyword>
<comment type="subcellular location">
    <subcellularLocation>
        <location evidence="1">Peroxisome</location>
    </subcellularLocation>
</comment>
<evidence type="ECO:0000256" key="7">
    <source>
        <dbReference type="ARBA" id="ARBA00066058"/>
    </source>
</evidence>
<reference evidence="9 10" key="1">
    <citation type="submission" date="2023-10" db="EMBL/GenBank/DDBJ databases">
        <title>Chromosome-scale genome assembly provides insights into flower coloration mechanisms of Canna indica.</title>
        <authorList>
            <person name="Li C."/>
        </authorList>
    </citation>
    <scope>NUCLEOTIDE SEQUENCE [LARGE SCALE GENOMIC DNA]</scope>
    <source>
        <tissue evidence="9">Flower</tissue>
    </source>
</reference>
<evidence type="ECO:0000313" key="9">
    <source>
        <dbReference type="EMBL" id="WOL16707.1"/>
    </source>
</evidence>
<keyword evidence="2" id="KW-0378">Hydrolase</keyword>
<dbReference type="AlphaFoldDB" id="A0AAQ3KX40"/>
<evidence type="ECO:0000259" key="8">
    <source>
        <dbReference type="Pfam" id="PF03061"/>
    </source>
</evidence>
<dbReference type="GO" id="GO:0061522">
    <property type="term" value="F:1,4-dihydroxy-2-naphthoyl-CoA thioesterase activity"/>
    <property type="evidence" value="ECO:0007669"/>
    <property type="project" value="TreeGrafter"/>
</dbReference>
<dbReference type="Gene3D" id="3.10.129.10">
    <property type="entry name" value="Hotdog Thioesterase"/>
    <property type="match status" value="1"/>
</dbReference>
<proteinExistence type="inferred from homology"/>
<comment type="pathway">
    <text evidence="5">Quinol/quinone metabolism; 1,4-dihydroxy-2-naphthoate biosynthesis; 1,4-dihydroxy-2-naphthoate from chorismate: step 7/7.</text>
</comment>